<dbReference type="Proteomes" id="UP000095751">
    <property type="component" value="Unassembled WGS sequence"/>
</dbReference>
<accession>A0A1E7FSL7</accession>
<dbReference type="Gene3D" id="3.40.50.1820">
    <property type="entry name" value="alpha/beta hydrolase"/>
    <property type="match status" value="1"/>
</dbReference>
<evidence type="ECO:0000256" key="1">
    <source>
        <dbReference type="SAM" id="MobiDB-lite"/>
    </source>
</evidence>
<dbReference type="AlphaFoldDB" id="A0A1E7FSL7"/>
<dbReference type="InterPro" id="IPR010765">
    <property type="entry name" value="DUF1350"/>
</dbReference>
<dbReference type="SUPFAM" id="SSF53474">
    <property type="entry name" value="alpha/beta-Hydrolases"/>
    <property type="match status" value="1"/>
</dbReference>
<dbReference type="ESTHER" id="9stra-a0a1e7fsl7">
    <property type="family name" value="Duf_1350"/>
</dbReference>
<dbReference type="PANTHER" id="PTHR34127:SF1">
    <property type="entry name" value="OS04G0405600 PROTEIN"/>
    <property type="match status" value="1"/>
</dbReference>
<protein>
    <recommendedName>
        <fullName evidence="4">DUF1350-domain-containing protein</fullName>
    </recommendedName>
</protein>
<dbReference type="Pfam" id="PF07082">
    <property type="entry name" value="DUF1350"/>
    <property type="match status" value="1"/>
</dbReference>
<evidence type="ECO:0008006" key="4">
    <source>
        <dbReference type="Google" id="ProtNLM"/>
    </source>
</evidence>
<gene>
    <name evidence="2" type="ORF">FRACYDRAFT_180631</name>
</gene>
<evidence type="ECO:0000313" key="3">
    <source>
        <dbReference type="Proteomes" id="UP000095751"/>
    </source>
</evidence>
<organism evidence="2 3">
    <name type="scientific">Fragilariopsis cylindrus CCMP1102</name>
    <dbReference type="NCBI Taxonomy" id="635003"/>
    <lineage>
        <taxon>Eukaryota</taxon>
        <taxon>Sar</taxon>
        <taxon>Stramenopiles</taxon>
        <taxon>Ochrophyta</taxon>
        <taxon>Bacillariophyta</taxon>
        <taxon>Bacillariophyceae</taxon>
        <taxon>Bacillariophycidae</taxon>
        <taxon>Bacillariales</taxon>
        <taxon>Bacillariaceae</taxon>
        <taxon>Fragilariopsis</taxon>
    </lineage>
</organism>
<feature type="compositionally biased region" description="Acidic residues" evidence="1">
    <location>
        <begin position="64"/>
        <end position="73"/>
    </location>
</feature>
<sequence length="406" mass="44211">MIPTTATIKSTSTTDSSSKSQQQRSNPSRNTSTTTNINDSKNVPNEKKRPDIGNKASNTVTVNDNDDDGDDDINAGVVGNWENLYGNWVLRPTSTKSSGEDNEIVENDPTTNITPRAVIHFLGGALVGKAPHITYRFLLEKLADEGFLIVATPYDLSFDHLTTCDDVLTKFENVAPTLARQYGALPVVGIGHSCGALLQVLISCLFPDTPRAANALLSFNNKPVSEAVPFFEDFFAPIPSEIRDTYAKWAEPAVAALTEVGLLPVIHETIVTLEQIPRLIDEVADGARDFNPTPAMVRSAAGKAYRARRTLILGYDDDPIDESAEVEEVLREARSITRMRRPMVEIDVQRTSLSGGHVSPLLAPPLDVAGRAEDLLGLETSQERLGYKEAAATVEALVRWLDEGNL</sequence>
<proteinExistence type="predicted"/>
<dbReference type="KEGG" id="fcy:FRACYDRAFT_180631"/>
<dbReference type="EMBL" id="KV784354">
    <property type="protein sequence ID" value="OEU21170.1"/>
    <property type="molecule type" value="Genomic_DNA"/>
</dbReference>
<dbReference type="OrthoDB" id="4892at2759"/>
<dbReference type="InterPro" id="IPR029058">
    <property type="entry name" value="AB_hydrolase_fold"/>
</dbReference>
<name>A0A1E7FSL7_9STRA</name>
<keyword evidence="3" id="KW-1185">Reference proteome</keyword>
<dbReference type="InParanoid" id="A0A1E7FSL7"/>
<dbReference type="PANTHER" id="PTHR34127">
    <property type="entry name" value="OS04G0405600 PROTEIN"/>
    <property type="match status" value="1"/>
</dbReference>
<reference evidence="2 3" key="1">
    <citation type="submission" date="2016-09" db="EMBL/GenBank/DDBJ databases">
        <title>Extensive genetic diversity and differential bi-allelic expression allows diatom success in the polar Southern Ocean.</title>
        <authorList>
            <consortium name="DOE Joint Genome Institute"/>
            <person name="Mock T."/>
            <person name="Otillar R.P."/>
            <person name="Strauss J."/>
            <person name="Dupont C."/>
            <person name="Frickenhaus S."/>
            <person name="Maumus F."/>
            <person name="Mcmullan M."/>
            <person name="Sanges R."/>
            <person name="Schmutz J."/>
            <person name="Toseland A."/>
            <person name="Valas R."/>
            <person name="Veluchamy A."/>
            <person name="Ward B.J."/>
            <person name="Allen A."/>
            <person name="Barry K."/>
            <person name="Falciatore A."/>
            <person name="Ferrante M."/>
            <person name="Fortunato A.E."/>
            <person name="Gloeckner G."/>
            <person name="Gruber A."/>
            <person name="Hipkin R."/>
            <person name="Janech M."/>
            <person name="Kroth P."/>
            <person name="Leese F."/>
            <person name="Lindquist E."/>
            <person name="Lyon B.R."/>
            <person name="Martin J."/>
            <person name="Mayer C."/>
            <person name="Parker M."/>
            <person name="Quesneville H."/>
            <person name="Raymond J."/>
            <person name="Uhlig C."/>
            <person name="Valentin K.U."/>
            <person name="Worden A.Z."/>
            <person name="Armbrust E.V."/>
            <person name="Bowler C."/>
            <person name="Green B."/>
            <person name="Moulton V."/>
            <person name="Van Oosterhout C."/>
            <person name="Grigoriev I."/>
        </authorList>
    </citation>
    <scope>NUCLEOTIDE SEQUENCE [LARGE SCALE GENOMIC DNA]</scope>
    <source>
        <strain evidence="2 3">CCMP1102</strain>
    </source>
</reference>
<evidence type="ECO:0000313" key="2">
    <source>
        <dbReference type="EMBL" id="OEU21170.1"/>
    </source>
</evidence>
<feature type="compositionally biased region" description="Low complexity" evidence="1">
    <location>
        <begin position="1"/>
        <end position="40"/>
    </location>
</feature>
<feature type="region of interest" description="Disordered" evidence="1">
    <location>
        <begin position="1"/>
        <end position="75"/>
    </location>
</feature>